<gene>
    <name evidence="1" type="ORF">ENO26_01395</name>
</gene>
<sequence length="71" mass="8318">MIVKRYVLEHGSEIVEALYSNTWNGDVKISFSIWSIVDVLGILDKYHQGRLLEDNEYKTIYCQQLKHCVTL</sequence>
<dbReference type="AlphaFoldDB" id="A0A7J2U101"/>
<protein>
    <submittedName>
        <fullName evidence="1">Uncharacterized protein</fullName>
    </submittedName>
</protein>
<name>A0A7J2U101_9CREN</name>
<organism evidence="1">
    <name type="scientific">Ignisphaera aggregans</name>
    <dbReference type="NCBI Taxonomy" id="334771"/>
    <lineage>
        <taxon>Archaea</taxon>
        <taxon>Thermoproteota</taxon>
        <taxon>Thermoprotei</taxon>
        <taxon>Desulfurococcales</taxon>
        <taxon>Desulfurococcaceae</taxon>
        <taxon>Ignisphaera</taxon>
    </lineage>
</organism>
<accession>A0A7J2U101</accession>
<comment type="caution">
    <text evidence="1">The sequence shown here is derived from an EMBL/GenBank/DDBJ whole genome shotgun (WGS) entry which is preliminary data.</text>
</comment>
<proteinExistence type="predicted"/>
<evidence type="ECO:0000313" key="1">
    <source>
        <dbReference type="EMBL" id="HEM66219.1"/>
    </source>
</evidence>
<reference evidence="1" key="1">
    <citation type="journal article" date="2020" name="mSystems">
        <title>Genome- and Community-Level Interaction Insights into Carbon Utilization and Element Cycling Functions of Hydrothermarchaeota in Hydrothermal Sediment.</title>
        <authorList>
            <person name="Zhou Z."/>
            <person name="Liu Y."/>
            <person name="Xu W."/>
            <person name="Pan J."/>
            <person name="Luo Z.H."/>
            <person name="Li M."/>
        </authorList>
    </citation>
    <scope>NUCLEOTIDE SEQUENCE [LARGE SCALE GENOMIC DNA]</scope>
    <source>
        <strain evidence="1">SpSt-125</strain>
    </source>
</reference>
<dbReference type="EMBL" id="DSEU01000005">
    <property type="protein sequence ID" value="HEM66219.1"/>
    <property type="molecule type" value="Genomic_DNA"/>
</dbReference>